<evidence type="ECO:0000313" key="11">
    <source>
        <dbReference type="EMBL" id="ALG82533.1"/>
    </source>
</evidence>
<feature type="binding site" evidence="7 8">
    <location>
        <position position="72"/>
    </location>
    <ligand>
        <name>S-adenosyl-L-methionine</name>
        <dbReference type="ChEBI" id="CHEBI:59789"/>
    </ligand>
</feature>
<reference evidence="11 12" key="3">
    <citation type="journal article" date="2016" name="Stand. Genomic Sci.">
        <title>Complete genome sequence of 'Halanaeroarchaeum sulfurireducens' M27-SA2, a sulfur-reducing and acetate-oxidizing haloarchaeon from the deep-sea hypersaline anoxic lake Medee.</title>
        <authorList>
            <person name="Messina E."/>
            <person name="Sorokin D.Y."/>
            <person name="Kublanov I.V."/>
            <person name="Toshchakov S."/>
            <person name="Lopatina A."/>
            <person name="Arcadi E."/>
            <person name="Smedile F."/>
            <person name="La Spada G."/>
            <person name="La Cono V."/>
            <person name="Yakimov M.M."/>
        </authorList>
    </citation>
    <scope>NUCLEOTIDE SEQUENCE [LARGE SCALE GENOMIC DNA]</scope>
    <source>
        <strain evidence="11 12">M27-SA2</strain>
    </source>
</reference>
<dbReference type="OrthoDB" id="9883at2157"/>
<reference evidence="10 13" key="1">
    <citation type="journal article" date="2015" name="ISME J.">
        <title>Elemental sulfur and acetate can support life of a novel strictly anaerobic haloarchaeon.</title>
        <authorList>
            <person name="Sorokin D.Y."/>
            <person name="Kublanov I.V."/>
            <person name="Gavrilov S.N."/>
            <person name="Rojo D."/>
            <person name="Roman P."/>
            <person name="Golyshin P.N."/>
            <person name="Slepak V.Z."/>
            <person name="Smedile F."/>
            <person name="Ferrer M."/>
            <person name="Messina E."/>
            <person name="La Cono V."/>
            <person name="Yakimov M.M."/>
        </authorList>
    </citation>
    <scope>NUCLEOTIDE SEQUENCE [LARGE SCALE GENOMIC DNA]</scope>
    <source>
        <strain evidence="10 13">HSR2</strain>
    </source>
</reference>
<proteinExistence type="inferred from homology"/>
<evidence type="ECO:0000256" key="1">
    <source>
        <dbReference type="ARBA" id="ARBA00022490"/>
    </source>
</evidence>
<feature type="binding site" evidence="7 8">
    <location>
        <position position="51"/>
    </location>
    <ligand>
        <name>S-adenosyl-L-methionine</name>
        <dbReference type="ChEBI" id="CHEBI:59789"/>
    </ligand>
</feature>
<protein>
    <recommendedName>
        <fullName evidence="7">Probable ribosomal RNA small subunit methyltransferase A</fullName>
        <ecNumber evidence="7">2.1.1.-</ecNumber>
    </recommendedName>
    <alternativeName>
        <fullName evidence="7">16S rRNA dimethyladenosine transferase</fullName>
    </alternativeName>
    <alternativeName>
        <fullName evidence="7">16S rRNA dimethylase</fullName>
    </alternativeName>
    <alternativeName>
        <fullName evidence="7">S-adenosylmethionine-6-N',N'-adenosyl(rRNA) dimethyltransferase</fullName>
    </alternativeName>
</protein>
<evidence type="ECO:0000256" key="7">
    <source>
        <dbReference type="HAMAP-Rule" id="MF_00607"/>
    </source>
</evidence>
<dbReference type="EMBL" id="CP011564">
    <property type="protein sequence ID" value="ALG82533.1"/>
    <property type="molecule type" value="Genomic_DNA"/>
</dbReference>
<dbReference type="Gene3D" id="1.10.8.100">
    <property type="entry name" value="Ribosomal RNA adenine dimethylase-like, domain 2"/>
    <property type="match status" value="1"/>
</dbReference>
<keyword evidence="13" id="KW-1185">Reference proteome</keyword>
<dbReference type="GeneID" id="26010986"/>
<keyword evidence="4 7" id="KW-0808">Transferase</keyword>
<dbReference type="HAMAP" id="MF_00607">
    <property type="entry name" value="16SrRNA_methyltr_A"/>
    <property type="match status" value="1"/>
</dbReference>
<evidence type="ECO:0000256" key="5">
    <source>
        <dbReference type="ARBA" id="ARBA00022691"/>
    </source>
</evidence>
<evidence type="ECO:0000256" key="6">
    <source>
        <dbReference type="ARBA" id="ARBA00022884"/>
    </source>
</evidence>
<evidence type="ECO:0000313" key="12">
    <source>
        <dbReference type="Proteomes" id="UP000060390"/>
    </source>
</evidence>
<dbReference type="GO" id="GO:0000179">
    <property type="term" value="F:rRNA (adenine-N6,N6-)-dimethyltransferase activity"/>
    <property type="evidence" value="ECO:0007669"/>
    <property type="project" value="UniProtKB-UniRule"/>
</dbReference>
<dbReference type="PROSITE" id="PS01131">
    <property type="entry name" value="RRNA_A_DIMETH"/>
    <property type="match status" value="1"/>
</dbReference>
<dbReference type="PANTHER" id="PTHR11727:SF7">
    <property type="entry name" value="DIMETHYLADENOSINE TRANSFERASE-RELATED"/>
    <property type="match status" value="1"/>
</dbReference>
<keyword evidence="3 7" id="KW-0489">Methyltransferase</keyword>
<comment type="function">
    <text evidence="7">Specifically dimethylates two adjacent adenosines in the loop of a conserved hairpin near the 3'-end of 16S rRNA in the 30S particle. May play a critical role in biogenesis of 30S subunits.</text>
</comment>
<dbReference type="GO" id="GO:0005737">
    <property type="term" value="C:cytoplasm"/>
    <property type="evidence" value="ECO:0007669"/>
    <property type="project" value="UniProtKB-SubCell"/>
</dbReference>
<dbReference type="STRING" id="1604004.HLASA_1650"/>
<evidence type="ECO:0000256" key="8">
    <source>
        <dbReference type="PROSITE-ProRule" id="PRU01026"/>
    </source>
</evidence>
<feature type="binding site" evidence="7 8">
    <location>
        <position position="24"/>
    </location>
    <ligand>
        <name>S-adenosyl-L-methionine</name>
        <dbReference type="ChEBI" id="CHEBI:59789"/>
    </ligand>
</feature>
<dbReference type="Proteomes" id="UP000069906">
    <property type="component" value="Chromosome"/>
</dbReference>
<dbReference type="NCBIfam" id="NF011486">
    <property type="entry name" value="PRK14896.1-1"/>
    <property type="match status" value="1"/>
</dbReference>
<evidence type="ECO:0000313" key="10">
    <source>
        <dbReference type="EMBL" id="AKH98139.1"/>
    </source>
</evidence>
<dbReference type="GO" id="GO:0003723">
    <property type="term" value="F:RNA binding"/>
    <property type="evidence" value="ECO:0007669"/>
    <property type="project" value="UniProtKB-UniRule"/>
</dbReference>
<feature type="binding site" evidence="7 8">
    <location>
        <position position="26"/>
    </location>
    <ligand>
        <name>S-adenosyl-L-methionine</name>
        <dbReference type="ChEBI" id="CHEBI:59789"/>
    </ligand>
</feature>
<dbReference type="KEGG" id="hsu:HLASF_1663"/>
<dbReference type="EMBL" id="CP008874">
    <property type="protein sequence ID" value="AKH98139.1"/>
    <property type="molecule type" value="Genomic_DNA"/>
</dbReference>
<keyword evidence="1 7" id="KW-0963">Cytoplasm</keyword>
<dbReference type="AlphaFoldDB" id="A0A0F7PF34"/>
<dbReference type="PROSITE" id="PS51689">
    <property type="entry name" value="SAM_RNA_A_N6_MT"/>
    <property type="match status" value="1"/>
</dbReference>
<comment type="subcellular location">
    <subcellularLocation>
        <location evidence="7">Cytoplasm</location>
    </subcellularLocation>
</comment>
<dbReference type="RefSeq" id="WP_050048825.1">
    <property type="nucleotide sequence ID" value="NZ_CP008874.1"/>
</dbReference>
<dbReference type="CDD" id="cd02440">
    <property type="entry name" value="AdoMet_MTases"/>
    <property type="match status" value="1"/>
</dbReference>
<dbReference type="InterPro" id="IPR011530">
    <property type="entry name" value="rRNA_adenine_dimethylase"/>
</dbReference>
<evidence type="ECO:0000256" key="4">
    <source>
        <dbReference type="ARBA" id="ARBA00022679"/>
    </source>
</evidence>
<comment type="similarity">
    <text evidence="7">Belongs to the class I-like SAM-binding methyltransferase superfamily. rRNA adenine N(6)-methyltransferase family. RsmA subfamily.</text>
</comment>
<dbReference type="HOGENOM" id="CLU_041220_0_2_2"/>
<keyword evidence="5 7" id="KW-0949">S-adenosyl-L-methionine</keyword>
<feature type="domain" description="Ribosomal RNA adenine methylase transferase N-terminal" evidence="9">
    <location>
        <begin position="31"/>
        <end position="197"/>
    </location>
</feature>
<evidence type="ECO:0000256" key="2">
    <source>
        <dbReference type="ARBA" id="ARBA00022552"/>
    </source>
</evidence>
<gene>
    <name evidence="7 10" type="primary">ksgA</name>
    <name evidence="7" type="synonym">rsmA</name>
    <name evidence="11" type="ORF">HLASA_1650</name>
    <name evidence="10" type="ORF">HLASF_1663</name>
</gene>
<name>A0A0F7PF34_9EURY</name>
<dbReference type="NCBIfam" id="TIGR00755">
    <property type="entry name" value="ksgA"/>
    <property type="match status" value="1"/>
</dbReference>
<feature type="binding site" evidence="7 8">
    <location>
        <position position="100"/>
    </location>
    <ligand>
        <name>S-adenosyl-L-methionine</name>
        <dbReference type="ChEBI" id="CHEBI:59789"/>
    </ligand>
</feature>
<dbReference type="KEGG" id="hsf:HLASA_1650"/>
<keyword evidence="6 7" id="KW-0694">RNA-binding</keyword>
<sequence length="274" mass="30355">MSRRRDPDDLIARAGRGDPRQDQHFLVDDRVLDRIPTYAEEFDTEHALEIGGGTGALTDRLLAVADHVTVIERDRDFARFLRTEFDGAIDEGRLSVVQGDALEVNFPAYTVCISNLPYGIATEVAFRLLGEREPAVLMFQTEVADRMAAEPGTSEYGRLSVAAQHFARVEIVEPVPPEAFDPQPAVDSAIVRLTPREPDYRVPDEDDFLSLVKAMFTQRRKTVRNAIRNTTHISGLADGDAVVEALDEEVLSRRPDALEPAAFARIATVAAEVQ</sequence>
<organism evidence="10 13">
    <name type="scientific">Halanaeroarchaeum sulfurireducens</name>
    <dbReference type="NCBI Taxonomy" id="1604004"/>
    <lineage>
        <taxon>Archaea</taxon>
        <taxon>Methanobacteriati</taxon>
        <taxon>Methanobacteriota</taxon>
        <taxon>Stenosarchaea group</taxon>
        <taxon>Halobacteria</taxon>
        <taxon>Halobacteriales</taxon>
        <taxon>Halobacteriaceae</taxon>
        <taxon>Halanaeroarchaeum</taxon>
    </lineage>
</organism>
<feature type="binding site" evidence="7 8">
    <location>
        <position position="115"/>
    </location>
    <ligand>
        <name>S-adenosyl-L-methionine</name>
        <dbReference type="ChEBI" id="CHEBI:59789"/>
    </ligand>
</feature>
<dbReference type="EC" id="2.1.1.-" evidence="7"/>
<reference evidence="12" key="2">
    <citation type="submission" date="2015-05" db="EMBL/GenBank/DDBJ databases">
        <title>Complete genome sequence of Halanaeroarchaeum sulfurireducens type strain M27-SA2, a sulfate-reducer haloarchaeon from marine anoxic lake Medee.</title>
        <authorList>
            <person name="Messina E."/>
            <person name="Kublanov I.V."/>
            <person name="Toshchakov S."/>
            <person name="Arcadi E."/>
            <person name="La Spada G."/>
            <person name="La Cono V."/>
            <person name="Yakimov M.M."/>
        </authorList>
    </citation>
    <scope>NUCLEOTIDE SEQUENCE [LARGE SCALE GENOMIC DNA]</scope>
    <source>
        <strain evidence="12">M27-SA2</strain>
    </source>
</reference>
<dbReference type="Gene3D" id="3.40.50.150">
    <property type="entry name" value="Vaccinia Virus protein VP39"/>
    <property type="match status" value="1"/>
</dbReference>
<dbReference type="Pfam" id="PF00398">
    <property type="entry name" value="RrnaAD"/>
    <property type="match status" value="1"/>
</dbReference>
<dbReference type="InterPro" id="IPR001737">
    <property type="entry name" value="KsgA/Erm"/>
</dbReference>
<dbReference type="InterPro" id="IPR023165">
    <property type="entry name" value="rRNA_Ade_diMease-like_C"/>
</dbReference>
<dbReference type="InterPro" id="IPR020596">
    <property type="entry name" value="rRNA_Ade_Mease_Trfase_CS"/>
</dbReference>
<evidence type="ECO:0000259" key="9">
    <source>
        <dbReference type="SMART" id="SM00650"/>
    </source>
</evidence>
<dbReference type="SMART" id="SM00650">
    <property type="entry name" value="rADc"/>
    <property type="match status" value="1"/>
</dbReference>
<evidence type="ECO:0000313" key="13">
    <source>
        <dbReference type="Proteomes" id="UP000069906"/>
    </source>
</evidence>
<dbReference type="SUPFAM" id="SSF53335">
    <property type="entry name" value="S-adenosyl-L-methionine-dependent methyltransferases"/>
    <property type="match status" value="1"/>
</dbReference>
<accession>A0A0F7PF34</accession>
<dbReference type="PATRIC" id="fig|1604004.4.peg.1739"/>
<keyword evidence="2 7" id="KW-0698">rRNA processing</keyword>
<dbReference type="Proteomes" id="UP000060390">
    <property type="component" value="Chromosome"/>
</dbReference>
<evidence type="ECO:0000256" key="3">
    <source>
        <dbReference type="ARBA" id="ARBA00022603"/>
    </source>
</evidence>
<dbReference type="InterPro" id="IPR029063">
    <property type="entry name" value="SAM-dependent_MTases_sf"/>
</dbReference>
<dbReference type="PANTHER" id="PTHR11727">
    <property type="entry name" value="DIMETHYLADENOSINE TRANSFERASE"/>
    <property type="match status" value="1"/>
</dbReference>
<dbReference type="InterPro" id="IPR020598">
    <property type="entry name" value="rRNA_Ade_methylase_Trfase_N"/>
</dbReference>